<proteinExistence type="predicted"/>
<organism evidence="3 4">
    <name type="scientific">Rhodovulum iodosum</name>
    <dbReference type="NCBI Taxonomy" id="68291"/>
    <lineage>
        <taxon>Bacteria</taxon>
        <taxon>Pseudomonadati</taxon>
        <taxon>Pseudomonadota</taxon>
        <taxon>Alphaproteobacteria</taxon>
        <taxon>Rhodobacterales</taxon>
        <taxon>Paracoccaceae</taxon>
        <taxon>Rhodovulum</taxon>
    </lineage>
</organism>
<gene>
    <name evidence="3" type="ORF">Ga0609869_002663</name>
</gene>
<protein>
    <submittedName>
        <fullName evidence="3">Uncharacterized protein</fullName>
    </submittedName>
</protein>
<dbReference type="Proteomes" id="UP001560019">
    <property type="component" value="Unassembled WGS sequence"/>
</dbReference>
<dbReference type="EMBL" id="JBEHHI010000002">
    <property type="protein sequence ID" value="MEX5729310.1"/>
    <property type="molecule type" value="Genomic_DNA"/>
</dbReference>
<keyword evidence="2" id="KW-0472">Membrane</keyword>
<comment type="caution">
    <text evidence="3">The sequence shown here is derived from an EMBL/GenBank/DDBJ whole genome shotgun (WGS) entry which is preliminary data.</text>
</comment>
<feature type="compositionally biased region" description="Low complexity" evidence="1">
    <location>
        <begin position="167"/>
        <end position="184"/>
    </location>
</feature>
<evidence type="ECO:0000313" key="4">
    <source>
        <dbReference type="Proteomes" id="UP001560019"/>
    </source>
</evidence>
<evidence type="ECO:0000256" key="1">
    <source>
        <dbReference type="SAM" id="MobiDB-lite"/>
    </source>
</evidence>
<feature type="transmembrane region" description="Helical" evidence="2">
    <location>
        <begin position="267"/>
        <end position="293"/>
    </location>
</feature>
<feature type="region of interest" description="Disordered" evidence="1">
    <location>
        <begin position="161"/>
        <end position="199"/>
    </location>
</feature>
<dbReference type="RefSeq" id="WP_125405010.1">
    <property type="nucleotide sequence ID" value="NZ_JBEHHI010000002.1"/>
</dbReference>
<keyword evidence="2" id="KW-0812">Transmembrane</keyword>
<accession>A0ABV3XX36</accession>
<evidence type="ECO:0000313" key="3">
    <source>
        <dbReference type="EMBL" id="MEX5729310.1"/>
    </source>
</evidence>
<keyword evidence="2" id="KW-1133">Transmembrane helix</keyword>
<name>A0ABV3XX36_9RHOB</name>
<reference evidence="3 4" key="1">
    <citation type="submission" date="2024-06" db="EMBL/GenBank/DDBJ databases">
        <title>Genome of Rhodovulum iodosum, a marine photoferrotroph.</title>
        <authorList>
            <person name="Bianchini G."/>
            <person name="Nikeleit V."/>
            <person name="Kappler A."/>
            <person name="Bryce C."/>
            <person name="Sanchez-Baracaldo P."/>
        </authorList>
    </citation>
    <scope>NUCLEOTIDE SEQUENCE [LARGE SCALE GENOMIC DNA]</scope>
    <source>
        <strain evidence="3 4">UT/N1</strain>
    </source>
</reference>
<keyword evidence="4" id="KW-1185">Reference proteome</keyword>
<evidence type="ECO:0000256" key="2">
    <source>
        <dbReference type="SAM" id="Phobius"/>
    </source>
</evidence>
<sequence length="327" mass="35424">MSDQLTSAAATILFTVPQDFDFDGMVDGLKRPFRNIALEFDHTEADGDREVLFSSDKMHLRISRGSAPVTVGALRRAAGSSARTDTGLDDMEFAETLCIEAGNGPGRPGQTGGSVAPRVLVAACYHVVRHLLREEDADFVYWHHTDSVFIADEVETPTVQIPPVQSRTPPRAAAAEAQPKAATARPRRPISRPVSTPRPEMIDAGAFARSAAEENEANRAAKRLPDIAPNDDNLRRSRRSIFASDLIEIESVKFEAPKEPVAIPEQLAVYVMSATLMVLSFPVGFGMLIYNILAGESLKATARVMALTGVGFSMNMSGITDTVMQLI</sequence>